<feature type="coiled-coil region" evidence="1">
    <location>
        <begin position="88"/>
        <end position="115"/>
    </location>
</feature>
<comment type="caution">
    <text evidence="2">The sequence shown here is derived from an EMBL/GenBank/DDBJ whole genome shotgun (WGS) entry which is preliminary data.</text>
</comment>
<gene>
    <name evidence="2" type="ORF">L210DRAFT_959393</name>
</gene>
<dbReference type="AlphaFoldDB" id="A0AAD4BRJ8"/>
<evidence type="ECO:0000313" key="3">
    <source>
        <dbReference type="Proteomes" id="UP001194468"/>
    </source>
</evidence>
<proteinExistence type="predicted"/>
<accession>A0AAD4BRJ8</accession>
<evidence type="ECO:0000256" key="1">
    <source>
        <dbReference type="SAM" id="Coils"/>
    </source>
</evidence>
<protein>
    <submittedName>
        <fullName evidence="2">Uncharacterized protein</fullName>
    </submittedName>
</protein>
<evidence type="ECO:0000313" key="2">
    <source>
        <dbReference type="EMBL" id="KAF8438390.1"/>
    </source>
</evidence>
<keyword evidence="1" id="KW-0175">Coiled coil</keyword>
<name>A0AAD4BRJ8_BOLED</name>
<sequence length="194" mass="20820">MADQIAAASQALALVPATAFSGTDMSAELGTFKSRLDGIEHTQERVLAEFESLKLTMDRDTARYNGDANGSGSGDSSGSDNESALTVVAVQAAKIEELEKKLNDLCETVRLDQERLPARLHNSRATVMKASLKTPNAANGKPVAGFPLTRGEFEHITKERYEVLLKAYGQPLKGDTAAKRDALRAFVGIPQDGQ</sequence>
<dbReference type="Proteomes" id="UP001194468">
    <property type="component" value="Unassembled WGS sequence"/>
</dbReference>
<dbReference type="EMBL" id="WHUW01000016">
    <property type="protein sequence ID" value="KAF8438390.1"/>
    <property type="molecule type" value="Genomic_DNA"/>
</dbReference>
<organism evidence="2 3">
    <name type="scientific">Boletus edulis BED1</name>
    <dbReference type="NCBI Taxonomy" id="1328754"/>
    <lineage>
        <taxon>Eukaryota</taxon>
        <taxon>Fungi</taxon>
        <taxon>Dikarya</taxon>
        <taxon>Basidiomycota</taxon>
        <taxon>Agaricomycotina</taxon>
        <taxon>Agaricomycetes</taxon>
        <taxon>Agaricomycetidae</taxon>
        <taxon>Boletales</taxon>
        <taxon>Boletineae</taxon>
        <taxon>Boletaceae</taxon>
        <taxon>Boletoideae</taxon>
        <taxon>Boletus</taxon>
    </lineage>
</organism>
<keyword evidence="3" id="KW-1185">Reference proteome</keyword>
<reference evidence="2" key="2">
    <citation type="journal article" date="2020" name="Nat. Commun.">
        <title>Large-scale genome sequencing of mycorrhizal fungi provides insights into the early evolution of symbiotic traits.</title>
        <authorList>
            <person name="Miyauchi S."/>
            <person name="Kiss E."/>
            <person name="Kuo A."/>
            <person name="Drula E."/>
            <person name="Kohler A."/>
            <person name="Sanchez-Garcia M."/>
            <person name="Morin E."/>
            <person name="Andreopoulos B."/>
            <person name="Barry K.W."/>
            <person name="Bonito G."/>
            <person name="Buee M."/>
            <person name="Carver A."/>
            <person name="Chen C."/>
            <person name="Cichocki N."/>
            <person name="Clum A."/>
            <person name="Culley D."/>
            <person name="Crous P.W."/>
            <person name="Fauchery L."/>
            <person name="Girlanda M."/>
            <person name="Hayes R.D."/>
            <person name="Keri Z."/>
            <person name="LaButti K."/>
            <person name="Lipzen A."/>
            <person name="Lombard V."/>
            <person name="Magnuson J."/>
            <person name="Maillard F."/>
            <person name="Murat C."/>
            <person name="Nolan M."/>
            <person name="Ohm R.A."/>
            <person name="Pangilinan J."/>
            <person name="Pereira M.F."/>
            <person name="Perotto S."/>
            <person name="Peter M."/>
            <person name="Pfister S."/>
            <person name="Riley R."/>
            <person name="Sitrit Y."/>
            <person name="Stielow J.B."/>
            <person name="Szollosi G."/>
            <person name="Zifcakova L."/>
            <person name="Stursova M."/>
            <person name="Spatafora J.W."/>
            <person name="Tedersoo L."/>
            <person name="Vaario L.M."/>
            <person name="Yamada A."/>
            <person name="Yan M."/>
            <person name="Wang P."/>
            <person name="Xu J."/>
            <person name="Bruns T."/>
            <person name="Baldrian P."/>
            <person name="Vilgalys R."/>
            <person name="Dunand C."/>
            <person name="Henrissat B."/>
            <person name="Grigoriev I.V."/>
            <person name="Hibbett D."/>
            <person name="Nagy L.G."/>
            <person name="Martin F.M."/>
        </authorList>
    </citation>
    <scope>NUCLEOTIDE SEQUENCE</scope>
    <source>
        <strain evidence="2">BED1</strain>
    </source>
</reference>
<reference evidence="2" key="1">
    <citation type="submission" date="2019-10" db="EMBL/GenBank/DDBJ databases">
        <authorList>
            <consortium name="DOE Joint Genome Institute"/>
            <person name="Kuo A."/>
            <person name="Miyauchi S."/>
            <person name="Kiss E."/>
            <person name="Drula E."/>
            <person name="Kohler A."/>
            <person name="Sanchez-Garcia M."/>
            <person name="Andreopoulos B."/>
            <person name="Barry K.W."/>
            <person name="Bonito G."/>
            <person name="Buee M."/>
            <person name="Carver A."/>
            <person name="Chen C."/>
            <person name="Cichocki N."/>
            <person name="Clum A."/>
            <person name="Culley D."/>
            <person name="Crous P.W."/>
            <person name="Fauchery L."/>
            <person name="Girlanda M."/>
            <person name="Hayes R."/>
            <person name="Keri Z."/>
            <person name="LaButti K."/>
            <person name="Lipzen A."/>
            <person name="Lombard V."/>
            <person name="Magnuson J."/>
            <person name="Maillard F."/>
            <person name="Morin E."/>
            <person name="Murat C."/>
            <person name="Nolan M."/>
            <person name="Ohm R."/>
            <person name="Pangilinan J."/>
            <person name="Pereira M."/>
            <person name="Perotto S."/>
            <person name="Peter M."/>
            <person name="Riley R."/>
            <person name="Sitrit Y."/>
            <person name="Stielow B."/>
            <person name="Szollosi G."/>
            <person name="Zifcakova L."/>
            <person name="Stursova M."/>
            <person name="Spatafora J.W."/>
            <person name="Tedersoo L."/>
            <person name="Vaario L.-M."/>
            <person name="Yamada A."/>
            <person name="Yan M."/>
            <person name="Wang P."/>
            <person name="Xu J."/>
            <person name="Bruns T."/>
            <person name="Baldrian P."/>
            <person name="Vilgalys R."/>
            <person name="Henrissat B."/>
            <person name="Grigoriev I.V."/>
            <person name="Hibbett D."/>
            <person name="Nagy L.G."/>
            <person name="Martin F.M."/>
        </authorList>
    </citation>
    <scope>NUCLEOTIDE SEQUENCE</scope>
    <source>
        <strain evidence="2">BED1</strain>
    </source>
</reference>